<proteinExistence type="predicted"/>
<evidence type="ECO:0000313" key="2">
    <source>
        <dbReference type="EMBL" id="OAV60295.1"/>
    </source>
</evidence>
<dbReference type="SUPFAM" id="SSF75304">
    <property type="entry name" value="Amidase signature (AS) enzymes"/>
    <property type="match status" value="1"/>
</dbReference>
<dbReference type="PANTHER" id="PTHR11895">
    <property type="entry name" value="TRANSAMIDASE"/>
    <property type="match status" value="1"/>
</dbReference>
<evidence type="ECO:0000313" key="3">
    <source>
        <dbReference type="Proteomes" id="UP000078292"/>
    </source>
</evidence>
<dbReference type="InterPro" id="IPR036928">
    <property type="entry name" value="AS_sf"/>
</dbReference>
<sequence>MSLTQLTATQMAEQLRAGETTAVELVTAHLDAASDAFVHVNREDALTVAADVDAGKYNHPLAGVPVVLSDVIVTTDMPTTAGSAYLEGWVSPYEATVVTRLREAGLPILGKTRIAEFGMGNDSGAHQAVANHQAPFAVVSDTAGTARHSAAETGIVAVKPTYGAISRFGLVAAVSSMDTVTPIARNTADAKALHEVLVGADELDPTSLQREWDFGTNAGVDGVTIGITGTQPDNVSDDAWSAYQAGVRALQDAGVTTTEVTLESLAQARQAAHIIGAAEFSANLAKFDGIRFGNRVTPANATVQDVITASRGAGFGYATKRRVILGTQMLSTGTIESHFRPAQRVRTAIINEHNHAFNTVDALAVPAATIQGEEYESTTAGVGASLAGLPAASVAGVHISAPPYADELVYRISAVVEKITAGAAS</sequence>
<dbReference type="EMBL" id="LXEY01000020">
    <property type="protein sequence ID" value="OAV60295.1"/>
    <property type="molecule type" value="Genomic_DNA"/>
</dbReference>
<reference evidence="2 3" key="1">
    <citation type="submission" date="2016-04" db="EMBL/GenBank/DDBJ databases">
        <title>First whole genome shotgun sequence of the bacterium Enteractinococcus sp. strain UASWS1574.</title>
        <authorList>
            <person name="Crovadore J."/>
            <person name="Chablais R."/>
            <person name="Lefort F."/>
        </authorList>
    </citation>
    <scope>NUCLEOTIDE SEQUENCE [LARGE SCALE GENOMIC DNA]</scope>
    <source>
        <strain evidence="2 3">UASWS1574</strain>
    </source>
</reference>
<feature type="domain" description="Amidase" evidence="1">
    <location>
        <begin position="29"/>
        <end position="121"/>
    </location>
</feature>
<comment type="caution">
    <text evidence="2">The sequence shown here is derived from an EMBL/GenBank/DDBJ whole genome shotgun (WGS) entry which is preliminary data.</text>
</comment>
<evidence type="ECO:0000259" key="1">
    <source>
        <dbReference type="Pfam" id="PF01425"/>
    </source>
</evidence>
<dbReference type="RefSeq" id="WP_043056816.1">
    <property type="nucleotide sequence ID" value="NZ_LXEY01000020.1"/>
</dbReference>
<dbReference type="InterPro" id="IPR023631">
    <property type="entry name" value="Amidase_dom"/>
</dbReference>
<gene>
    <name evidence="2" type="ORF">A6F49_13095</name>
</gene>
<organism evidence="2 3">
    <name type="scientific">Enteractinococcus helveticum</name>
    <dbReference type="NCBI Taxonomy" id="1837282"/>
    <lineage>
        <taxon>Bacteria</taxon>
        <taxon>Bacillati</taxon>
        <taxon>Actinomycetota</taxon>
        <taxon>Actinomycetes</taxon>
        <taxon>Micrococcales</taxon>
        <taxon>Micrococcaceae</taxon>
    </lineage>
</organism>
<dbReference type="AlphaFoldDB" id="A0A1B7LYE7"/>
<dbReference type="OrthoDB" id="9777859at2"/>
<dbReference type="PANTHER" id="PTHR11895:SF151">
    <property type="entry name" value="GLUTAMYL-TRNA(GLN) AMIDOTRANSFERASE SUBUNIT A"/>
    <property type="match status" value="1"/>
</dbReference>
<dbReference type="Pfam" id="PF01425">
    <property type="entry name" value="Amidase"/>
    <property type="match status" value="2"/>
</dbReference>
<dbReference type="InterPro" id="IPR000120">
    <property type="entry name" value="Amidase"/>
</dbReference>
<protein>
    <recommendedName>
        <fullName evidence="1">Amidase domain-containing protein</fullName>
    </recommendedName>
</protein>
<feature type="domain" description="Amidase" evidence="1">
    <location>
        <begin position="123"/>
        <end position="370"/>
    </location>
</feature>
<accession>A0A1B7LYE7</accession>
<dbReference type="GO" id="GO:0003824">
    <property type="term" value="F:catalytic activity"/>
    <property type="evidence" value="ECO:0007669"/>
    <property type="project" value="InterPro"/>
</dbReference>
<dbReference type="Proteomes" id="UP000078292">
    <property type="component" value="Unassembled WGS sequence"/>
</dbReference>
<dbReference type="Gene3D" id="3.90.1300.10">
    <property type="entry name" value="Amidase signature (AS) domain"/>
    <property type="match status" value="1"/>
</dbReference>
<name>A0A1B7LYE7_9MICC</name>
<dbReference type="STRING" id="1837282.A6F49_13095"/>
<keyword evidence="3" id="KW-1185">Reference proteome</keyword>